<dbReference type="InterPro" id="IPR029052">
    <property type="entry name" value="Metallo-depent_PP-like"/>
</dbReference>
<feature type="signal peptide" evidence="3">
    <location>
        <begin position="1"/>
        <end position="27"/>
    </location>
</feature>
<dbReference type="SUPFAM" id="SSF56300">
    <property type="entry name" value="Metallo-dependent phosphatases"/>
    <property type="match status" value="1"/>
</dbReference>
<evidence type="ECO:0000313" key="7">
    <source>
        <dbReference type="Proteomes" id="UP000238081"/>
    </source>
</evidence>
<keyword evidence="1 3" id="KW-0732">Signal</keyword>
<organism evidence="6 7">
    <name type="scientific">Clostridium butyricum</name>
    <dbReference type="NCBI Taxonomy" id="1492"/>
    <lineage>
        <taxon>Bacteria</taxon>
        <taxon>Bacillati</taxon>
        <taxon>Bacillota</taxon>
        <taxon>Clostridia</taxon>
        <taxon>Eubacteriales</taxon>
        <taxon>Clostridiaceae</taxon>
        <taxon>Clostridium</taxon>
    </lineage>
</organism>
<dbReference type="Gene3D" id="3.60.21.10">
    <property type="match status" value="1"/>
</dbReference>
<proteinExistence type="predicted"/>
<sequence length="506" mass="57018">MIKRAKKLMTILLTLTVVLSASAGVFAADNDGWTEASKTAAADNGQWEKWCDEWEQIKNNPTQVSLTPGKDETELNFSWYSKKSNEKPRFKFGKRADLKDGKEIDLTSEEAVSGYVSNKCTVTGLTENTTYYYSYTVDGKWTEPVSYRARSTKEFDILFVGDPQIGSSSGNIATGSETEQGQDNATRNDSFNWNNTINTALKDNPNISFMISAGDQIQSRDKKNPSKTYDKNEIEYAGYLSADALESLPVATTIGNHDAPSGNYSYHFNNPNASELGETVAGGDYYYTYGNTLFMVLNTNNYNIAEHKEFVEKAVSENKDARWKVVTLHQDIYGSGEHSNEPEIVSLRYSLVPIFEDNDIDVVLTGHDHAYSRSHILSGGYKEKDESKLLSEDDFEKYFDGEVESDEKYEEYLKYVEDKKAVETTKGDINNVVDPEGILYMTANSASGSKYYDLVTRKQSYIASRWQEDVPTYSTIHISDTEFSIDTYRTDNGEKIDDTFKITKTK</sequence>
<protein>
    <submittedName>
        <fullName evidence="6">Serine/threonine protein phosphatase</fullName>
    </submittedName>
</protein>
<name>A0A0A6PS60_CLOBU</name>
<dbReference type="InterPro" id="IPR015914">
    <property type="entry name" value="PAPs_N"/>
</dbReference>
<feature type="chain" id="PRO_5007387982" evidence="3">
    <location>
        <begin position="28"/>
        <end position="506"/>
    </location>
</feature>
<comment type="caution">
    <text evidence="6">The sequence shown here is derived from an EMBL/GenBank/DDBJ whole genome shotgun (WGS) entry which is preliminary data.</text>
</comment>
<dbReference type="GO" id="GO:0046872">
    <property type="term" value="F:metal ion binding"/>
    <property type="evidence" value="ECO:0007669"/>
    <property type="project" value="InterPro"/>
</dbReference>
<dbReference type="EMBL" id="LRDH01000138">
    <property type="protein sequence ID" value="PPV12605.1"/>
    <property type="molecule type" value="Genomic_DNA"/>
</dbReference>
<evidence type="ECO:0000256" key="3">
    <source>
        <dbReference type="SAM" id="SignalP"/>
    </source>
</evidence>
<dbReference type="InterPro" id="IPR004843">
    <property type="entry name" value="Calcineurin-like_PHP"/>
</dbReference>
<dbReference type="PANTHER" id="PTHR22953">
    <property type="entry name" value="ACID PHOSPHATASE RELATED"/>
    <property type="match status" value="1"/>
</dbReference>
<dbReference type="PANTHER" id="PTHR22953:SF153">
    <property type="entry name" value="PURPLE ACID PHOSPHATASE"/>
    <property type="match status" value="1"/>
</dbReference>
<dbReference type="Pfam" id="PF00149">
    <property type="entry name" value="Metallophos"/>
    <property type="match status" value="1"/>
</dbReference>
<dbReference type="RefSeq" id="WP_027636540.1">
    <property type="nucleotide sequence ID" value="NZ_CAVLFH010000001.1"/>
</dbReference>
<evidence type="ECO:0000256" key="2">
    <source>
        <dbReference type="SAM" id="MobiDB-lite"/>
    </source>
</evidence>
<evidence type="ECO:0000256" key="1">
    <source>
        <dbReference type="ARBA" id="ARBA00022729"/>
    </source>
</evidence>
<dbReference type="Gene3D" id="2.60.40.380">
    <property type="entry name" value="Purple acid phosphatase-like, N-terminal"/>
    <property type="match status" value="1"/>
</dbReference>
<dbReference type="AlphaFoldDB" id="A0A0A6PS60"/>
<dbReference type="GO" id="GO:0003993">
    <property type="term" value="F:acid phosphatase activity"/>
    <property type="evidence" value="ECO:0007669"/>
    <property type="project" value="InterPro"/>
</dbReference>
<evidence type="ECO:0000313" key="6">
    <source>
        <dbReference type="EMBL" id="PPV12605.1"/>
    </source>
</evidence>
<evidence type="ECO:0000259" key="4">
    <source>
        <dbReference type="Pfam" id="PF00149"/>
    </source>
</evidence>
<evidence type="ECO:0000259" key="5">
    <source>
        <dbReference type="Pfam" id="PF16656"/>
    </source>
</evidence>
<feature type="region of interest" description="Disordered" evidence="2">
    <location>
        <begin position="169"/>
        <end position="191"/>
    </location>
</feature>
<dbReference type="Pfam" id="PF16656">
    <property type="entry name" value="Pur_ac_phosph_N"/>
    <property type="match status" value="1"/>
</dbReference>
<reference evidence="6 7" key="1">
    <citation type="submission" date="2016-01" db="EMBL/GenBank/DDBJ databases">
        <title>Characterization of the Clostridium difficile lineages that are prevalent in Hong Kong and China.</title>
        <authorList>
            <person name="Kwok J.S.-L."/>
            <person name="Lam W.-Y."/>
            <person name="Ip M."/>
            <person name="Chan T.-F."/>
            <person name="Hawkey P.M."/>
            <person name="Tsui S.K.-W."/>
        </authorList>
    </citation>
    <scope>NUCLEOTIDE SEQUENCE [LARGE SCALE GENOMIC DNA]</scope>
    <source>
        <strain evidence="6 7">300064</strain>
    </source>
</reference>
<feature type="domain" description="Purple acid phosphatase N-terminal" evidence="5">
    <location>
        <begin position="61"/>
        <end position="148"/>
    </location>
</feature>
<dbReference type="InterPro" id="IPR008963">
    <property type="entry name" value="Purple_acid_Pase-like_N"/>
</dbReference>
<feature type="domain" description="Calcineurin-like phosphoesterase" evidence="4">
    <location>
        <begin position="157"/>
        <end position="371"/>
    </location>
</feature>
<gene>
    <name evidence="6" type="ORF">AWN73_18360</name>
</gene>
<dbReference type="Proteomes" id="UP000238081">
    <property type="component" value="Unassembled WGS sequence"/>
</dbReference>
<dbReference type="SUPFAM" id="SSF49363">
    <property type="entry name" value="Purple acid phosphatase, N-terminal domain"/>
    <property type="match status" value="1"/>
</dbReference>
<dbReference type="InterPro" id="IPR039331">
    <property type="entry name" value="PAPs-like"/>
</dbReference>
<accession>A0A0A6PS60</accession>